<dbReference type="PRINTS" id="PR00368">
    <property type="entry name" value="FADPNR"/>
</dbReference>
<dbReference type="InterPro" id="IPR004099">
    <property type="entry name" value="Pyr_nucl-diS_OxRdtase_dimer"/>
</dbReference>
<evidence type="ECO:0000313" key="9">
    <source>
        <dbReference type="Proteomes" id="UP000316560"/>
    </source>
</evidence>
<evidence type="ECO:0000256" key="2">
    <source>
        <dbReference type="ARBA" id="ARBA00022630"/>
    </source>
</evidence>
<dbReference type="RefSeq" id="WP_246078126.1">
    <property type="nucleotide sequence ID" value="NZ_VFRA01000001.1"/>
</dbReference>
<keyword evidence="9" id="KW-1185">Reference proteome</keyword>
<dbReference type="PANTHER" id="PTHR43014:SF5">
    <property type="entry name" value="GLUTATHIONE REDUCTASE (NADPH)"/>
    <property type="match status" value="1"/>
</dbReference>
<dbReference type="InterPro" id="IPR001100">
    <property type="entry name" value="Pyr_nuc-diS_OxRdtase"/>
</dbReference>
<feature type="binding site" evidence="4">
    <location>
        <position position="321"/>
    </location>
    <ligand>
        <name>FAD</name>
        <dbReference type="ChEBI" id="CHEBI:57692"/>
    </ligand>
</feature>
<evidence type="ECO:0000256" key="1">
    <source>
        <dbReference type="ARBA" id="ARBA00007532"/>
    </source>
</evidence>
<feature type="binding site" evidence="4">
    <location>
        <begin position="190"/>
        <end position="197"/>
    </location>
    <ligand>
        <name>NAD(+)</name>
        <dbReference type="ChEBI" id="CHEBI:57540"/>
    </ligand>
</feature>
<reference evidence="8 9" key="1">
    <citation type="submission" date="2019-06" db="EMBL/GenBank/DDBJ databases">
        <title>Sequencing the genomes of 1000 actinobacteria strains.</title>
        <authorList>
            <person name="Klenk H.-P."/>
        </authorList>
    </citation>
    <scope>NUCLEOTIDE SEQUENCE [LARGE SCALE GENOMIC DNA]</scope>
    <source>
        <strain evidence="8 9">DSM 21947</strain>
    </source>
</reference>
<name>A0A8H2K6S7_9MICO</name>
<feature type="disulfide bond" description="Redox-active" evidence="5">
    <location>
        <begin position="59"/>
        <end position="64"/>
    </location>
</feature>
<sequence length="467" mass="49681">MHNPVALGTAESAAETPVTEDYDLMVIGAGMAGIAAAKKCAAEGWRVAIVDSLPYGGTCALRGCDPKKILRRGAEIIDSARLMRGKGIDDAGLTMNWPDLMAHKHGFTDPVPQSMESGLDRAGVDTLHGHARFVGTHQIDIDGTRYQAERFLIATGARPRPLNFPGFEHLIDSTDFLELDALPPRILFVGGGFISFEFAHLVARAGSTARIIDRGARPLKSFDPDLVELLVDRGREVGIELRRSTQIADVKQTGDGYQVTLEHDGIEETVEADLVVHGAGRIADLAALGLESAGIEWSERGVRVGAHLQSTSNPAVWAAGDSADTAGLPLTPVAVSEAKVAASNMIKGTTTAPDYAGIPTVVFTIPELVRVGLLESEATEQGIDLTVRYSDTSGWYSNYRIGESTATAKVLIDRSNDLIVGAHLLGPEYSELVNTFGLAIKLGITTRQLKSTTAAYPTIGSDLGSML</sequence>
<dbReference type="Gene3D" id="3.30.390.30">
    <property type="match status" value="1"/>
</dbReference>
<evidence type="ECO:0000259" key="6">
    <source>
        <dbReference type="Pfam" id="PF02852"/>
    </source>
</evidence>
<dbReference type="PANTHER" id="PTHR43014">
    <property type="entry name" value="MERCURIC REDUCTASE"/>
    <property type="match status" value="1"/>
</dbReference>
<keyword evidence="2" id="KW-0285">Flavoprotein</keyword>
<evidence type="ECO:0000256" key="3">
    <source>
        <dbReference type="ARBA" id="ARBA00022827"/>
    </source>
</evidence>
<comment type="cofactor">
    <cofactor evidence="4">
        <name>FAD</name>
        <dbReference type="ChEBI" id="CHEBI:57692"/>
    </cofactor>
    <text evidence="4">Binds 1 FAD per subunit.</text>
</comment>
<dbReference type="Pfam" id="PF07992">
    <property type="entry name" value="Pyr_redox_2"/>
    <property type="match status" value="1"/>
</dbReference>
<feature type="binding site" evidence="4">
    <location>
        <position position="280"/>
    </location>
    <ligand>
        <name>NAD(+)</name>
        <dbReference type="ChEBI" id="CHEBI:57540"/>
    </ligand>
</feature>
<dbReference type="EMBL" id="VFRA01000001">
    <property type="protein sequence ID" value="TQO19902.1"/>
    <property type="molecule type" value="Genomic_DNA"/>
</dbReference>
<dbReference type="PRINTS" id="PR00411">
    <property type="entry name" value="PNDRDTASEI"/>
</dbReference>
<dbReference type="InterPro" id="IPR023753">
    <property type="entry name" value="FAD/NAD-binding_dom"/>
</dbReference>
<dbReference type="Proteomes" id="UP000316560">
    <property type="component" value="Unassembled WGS sequence"/>
</dbReference>
<dbReference type="PIRSF" id="PIRSF000350">
    <property type="entry name" value="Mercury_reductase_MerA"/>
    <property type="match status" value="1"/>
</dbReference>
<dbReference type="SUPFAM" id="SSF51905">
    <property type="entry name" value="FAD/NAD(P)-binding domain"/>
    <property type="match status" value="1"/>
</dbReference>
<evidence type="ECO:0000259" key="7">
    <source>
        <dbReference type="Pfam" id="PF07992"/>
    </source>
</evidence>
<dbReference type="Pfam" id="PF02852">
    <property type="entry name" value="Pyr_redox_dim"/>
    <property type="match status" value="1"/>
</dbReference>
<evidence type="ECO:0000256" key="4">
    <source>
        <dbReference type="PIRSR" id="PIRSR000350-3"/>
    </source>
</evidence>
<dbReference type="InterPro" id="IPR036188">
    <property type="entry name" value="FAD/NAD-bd_sf"/>
</dbReference>
<dbReference type="GO" id="GO:0000166">
    <property type="term" value="F:nucleotide binding"/>
    <property type="evidence" value="ECO:0007669"/>
    <property type="project" value="UniProtKB-KW"/>
</dbReference>
<dbReference type="AlphaFoldDB" id="A0A8H2K6S7"/>
<comment type="caution">
    <text evidence="8">The sequence shown here is derived from an EMBL/GenBank/DDBJ whole genome shotgun (WGS) entry which is preliminary data.</text>
</comment>
<protein>
    <submittedName>
        <fullName evidence="8">Glutathione reductase (NADPH)</fullName>
    </submittedName>
</protein>
<feature type="domain" description="FAD/NAD(P)-binding" evidence="7">
    <location>
        <begin position="22"/>
        <end position="338"/>
    </location>
</feature>
<gene>
    <name evidence="8" type="ORF">FB472_1503</name>
</gene>
<comment type="similarity">
    <text evidence="1">Belongs to the class-I pyridine nucleotide-disulfide oxidoreductase family.</text>
</comment>
<evidence type="ECO:0000256" key="5">
    <source>
        <dbReference type="PIRSR" id="PIRSR000350-4"/>
    </source>
</evidence>
<dbReference type="InterPro" id="IPR016156">
    <property type="entry name" value="FAD/NAD-linked_Rdtase_dimer_sf"/>
</dbReference>
<organism evidence="8 9">
    <name type="scientific">Rhodoglobus vestalii</name>
    <dbReference type="NCBI Taxonomy" id="193384"/>
    <lineage>
        <taxon>Bacteria</taxon>
        <taxon>Bacillati</taxon>
        <taxon>Actinomycetota</taxon>
        <taxon>Actinomycetes</taxon>
        <taxon>Micrococcales</taxon>
        <taxon>Microbacteriaceae</taxon>
        <taxon>Rhodoglobus</taxon>
    </lineage>
</organism>
<feature type="domain" description="Pyridine nucleotide-disulphide oxidoreductase dimerisation" evidence="6">
    <location>
        <begin position="358"/>
        <end position="460"/>
    </location>
</feature>
<dbReference type="SUPFAM" id="SSF55424">
    <property type="entry name" value="FAD/NAD-linked reductases, dimerisation (C-terminal) domain"/>
    <property type="match status" value="1"/>
</dbReference>
<dbReference type="Gene3D" id="3.50.50.60">
    <property type="entry name" value="FAD/NAD(P)-binding domain"/>
    <property type="match status" value="2"/>
</dbReference>
<feature type="binding site" evidence="4">
    <location>
        <position position="68"/>
    </location>
    <ligand>
        <name>FAD</name>
        <dbReference type="ChEBI" id="CHEBI:57692"/>
    </ligand>
</feature>
<keyword evidence="4" id="KW-0520">NAD</keyword>
<accession>A0A8H2K6S7</accession>
<evidence type="ECO:0000313" key="8">
    <source>
        <dbReference type="EMBL" id="TQO19902.1"/>
    </source>
</evidence>
<keyword evidence="3 4" id="KW-0274">FAD</keyword>
<keyword evidence="4" id="KW-0547">Nucleotide-binding</keyword>
<dbReference type="GO" id="GO:0016491">
    <property type="term" value="F:oxidoreductase activity"/>
    <property type="evidence" value="ECO:0007669"/>
    <property type="project" value="InterPro"/>
</dbReference>
<proteinExistence type="inferred from homology"/>